<keyword evidence="2" id="KW-1185">Reference proteome</keyword>
<evidence type="ECO:0000313" key="2">
    <source>
        <dbReference type="Proteomes" id="UP001139347"/>
    </source>
</evidence>
<dbReference type="AlphaFoldDB" id="A0A9X2B4N2"/>
<reference evidence="1" key="1">
    <citation type="submission" date="2022-04" db="EMBL/GenBank/DDBJ databases">
        <title>Paenibacillus mangrovi sp. nov., a novel endophytic bacterium isolated from bark of Kandelia candel.</title>
        <authorList>
            <person name="Tuo L."/>
        </authorList>
    </citation>
    <scope>NUCLEOTIDE SEQUENCE</scope>
    <source>
        <strain evidence="1">KQZ6P-2</strain>
    </source>
</reference>
<name>A0A9X2B4N2_9BACL</name>
<dbReference type="Pfam" id="PF08817">
    <property type="entry name" value="YukD"/>
    <property type="match status" value="1"/>
</dbReference>
<dbReference type="Proteomes" id="UP001139347">
    <property type="component" value="Unassembled WGS sequence"/>
</dbReference>
<gene>
    <name evidence="1" type="ORF">MUG84_08710</name>
</gene>
<sequence>MEEIMVTLQVDNGFSVDLKIPVFVTAGELLAMLAEGLQLPCGPGSRIQAEPLGRILDHERTLEEEGVAHGALLTLL</sequence>
<comment type="caution">
    <text evidence="1">The sequence shown here is derived from an EMBL/GenBank/DDBJ whole genome shotgun (WGS) entry which is preliminary data.</text>
</comment>
<dbReference type="RefSeq" id="WP_244723793.1">
    <property type="nucleotide sequence ID" value="NZ_JALIRP010000003.1"/>
</dbReference>
<protein>
    <submittedName>
        <fullName evidence="1">EsaB/YukD family protein</fullName>
    </submittedName>
</protein>
<dbReference type="EMBL" id="JALIRP010000003">
    <property type="protein sequence ID" value="MCJ8011822.1"/>
    <property type="molecule type" value="Genomic_DNA"/>
</dbReference>
<evidence type="ECO:0000313" key="1">
    <source>
        <dbReference type="EMBL" id="MCJ8011822.1"/>
    </source>
</evidence>
<organism evidence="1 2">
    <name type="scientific">Paenibacillus mangrovi</name>
    <dbReference type="NCBI Taxonomy" id="2931978"/>
    <lineage>
        <taxon>Bacteria</taxon>
        <taxon>Bacillati</taxon>
        <taxon>Bacillota</taxon>
        <taxon>Bacilli</taxon>
        <taxon>Bacillales</taxon>
        <taxon>Paenibacillaceae</taxon>
        <taxon>Paenibacillus</taxon>
    </lineage>
</organism>
<dbReference type="InterPro" id="IPR029071">
    <property type="entry name" value="Ubiquitin-like_domsf"/>
</dbReference>
<dbReference type="InterPro" id="IPR024962">
    <property type="entry name" value="YukD-like"/>
</dbReference>
<dbReference type="SUPFAM" id="SSF54236">
    <property type="entry name" value="Ubiquitin-like"/>
    <property type="match status" value="1"/>
</dbReference>
<accession>A0A9X2B4N2</accession>
<proteinExistence type="predicted"/>